<dbReference type="GeneID" id="63921394"/>
<gene>
    <name evidence="1" type="ORF">M437DRAFT_83962</name>
</gene>
<protein>
    <submittedName>
        <fullName evidence="1">Uncharacterized protein</fullName>
    </submittedName>
</protein>
<dbReference type="HOGENOM" id="CLU_1927179_0_0_1"/>
<name>A0A074VWF8_AURM1</name>
<dbReference type="RefSeq" id="XP_040880612.1">
    <property type="nucleotide sequence ID" value="XM_041028021.1"/>
</dbReference>
<dbReference type="Proteomes" id="UP000030672">
    <property type="component" value="Unassembled WGS sequence"/>
</dbReference>
<organism evidence="1 2">
    <name type="scientific">Aureobasidium melanogenum (strain CBS 110374)</name>
    <name type="common">Aureobasidium pullulans var. melanogenum</name>
    <dbReference type="NCBI Taxonomy" id="1043003"/>
    <lineage>
        <taxon>Eukaryota</taxon>
        <taxon>Fungi</taxon>
        <taxon>Dikarya</taxon>
        <taxon>Ascomycota</taxon>
        <taxon>Pezizomycotina</taxon>
        <taxon>Dothideomycetes</taxon>
        <taxon>Dothideomycetidae</taxon>
        <taxon>Dothideales</taxon>
        <taxon>Saccotheciaceae</taxon>
        <taxon>Aureobasidium</taxon>
    </lineage>
</organism>
<proteinExistence type="predicted"/>
<dbReference type="EMBL" id="KL584831">
    <property type="protein sequence ID" value="KEQ63589.1"/>
    <property type="molecule type" value="Genomic_DNA"/>
</dbReference>
<reference evidence="1 2" key="1">
    <citation type="journal article" date="2014" name="BMC Genomics">
        <title>Genome sequencing of four Aureobasidium pullulans varieties: biotechnological potential, stress tolerance, and description of new species.</title>
        <authorList>
            <person name="Gostin Ar C."/>
            <person name="Ohm R.A."/>
            <person name="Kogej T."/>
            <person name="Sonjak S."/>
            <person name="Turk M."/>
            <person name="Zajc J."/>
            <person name="Zalar P."/>
            <person name="Grube M."/>
            <person name="Sun H."/>
            <person name="Han J."/>
            <person name="Sharma A."/>
            <person name="Chiniquy J."/>
            <person name="Ngan C.Y."/>
            <person name="Lipzen A."/>
            <person name="Barry K."/>
            <person name="Grigoriev I.V."/>
            <person name="Gunde-Cimerman N."/>
        </authorList>
    </citation>
    <scope>NUCLEOTIDE SEQUENCE [LARGE SCALE GENOMIC DNA]</scope>
    <source>
        <strain evidence="1 2">CBS 110374</strain>
    </source>
</reference>
<evidence type="ECO:0000313" key="2">
    <source>
        <dbReference type="Proteomes" id="UP000030672"/>
    </source>
</evidence>
<keyword evidence="2" id="KW-1185">Reference proteome</keyword>
<dbReference type="AlphaFoldDB" id="A0A074VWF8"/>
<accession>A0A074VWF8</accession>
<evidence type="ECO:0000313" key="1">
    <source>
        <dbReference type="EMBL" id="KEQ63589.1"/>
    </source>
</evidence>
<sequence>MSDWLPPAGLKKTSIEREKVYEEANARRVNSTILFIAIAAVATTTSAFHNPCYICIAASKSPSTTITQHPAAFTVFARATIFVTTTSTWSSTTHGFHVFNQFIYAGIRSIRFTALSTSIDTALSGRSHSTR</sequence>